<dbReference type="AlphaFoldDB" id="A0A1H0BZ18"/>
<organism evidence="2 3">
    <name type="scientific">Pseudomonas antarctica</name>
    <dbReference type="NCBI Taxonomy" id="219572"/>
    <lineage>
        <taxon>Bacteria</taxon>
        <taxon>Pseudomonadati</taxon>
        <taxon>Pseudomonadota</taxon>
        <taxon>Gammaproteobacteria</taxon>
        <taxon>Pseudomonadales</taxon>
        <taxon>Pseudomonadaceae</taxon>
        <taxon>Pseudomonas</taxon>
    </lineage>
</organism>
<evidence type="ECO:0008006" key="5">
    <source>
        <dbReference type="Google" id="ProtNLM"/>
    </source>
</evidence>
<reference evidence="2 3" key="2">
    <citation type="submission" date="2016-10" db="EMBL/GenBank/DDBJ databases">
        <authorList>
            <person name="de Groot N.N."/>
        </authorList>
    </citation>
    <scope>NUCLEOTIDE SEQUENCE [LARGE SCALE GENOMIC DNA]</scope>
    <source>
        <strain evidence="2 3">BS2772</strain>
    </source>
</reference>
<protein>
    <recommendedName>
        <fullName evidence="5">Lipoprotein</fullName>
    </recommendedName>
</protein>
<evidence type="ECO:0000313" key="3">
    <source>
        <dbReference type="Proteomes" id="UP000182470"/>
    </source>
</evidence>
<proteinExistence type="predicted"/>
<gene>
    <name evidence="1" type="ORF">PSAN_49040</name>
    <name evidence="2" type="ORF">SAMN04490179_4564</name>
</gene>
<sequence>MSVRNLPSSRPDVLISRGGCWPMGFIASLGLAGACLAGCSHTPAPTGVTTPDAIESLSQPRIKVAVAAKDAHIAKTKALAGLEGAGWVFDPVYATAVSMAGRDLAVCGFARQRGTENSAYFAYYNGELFISDERAPAGVSVENEFLTLICSYS</sequence>
<dbReference type="Proteomes" id="UP000748067">
    <property type="component" value="Unassembled WGS sequence"/>
</dbReference>
<dbReference type="PROSITE" id="PS51257">
    <property type="entry name" value="PROKAR_LIPOPROTEIN"/>
    <property type="match status" value="1"/>
</dbReference>
<dbReference type="Proteomes" id="UP000182470">
    <property type="component" value="Chromosome I"/>
</dbReference>
<keyword evidence="4" id="KW-1185">Reference proteome</keyword>
<name>A0A1H0BZ18_9PSED</name>
<dbReference type="EMBL" id="JXDI01000003">
    <property type="protein sequence ID" value="KAF2406727.1"/>
    <property type="molecule type" value="Genomic_DNA"/>
</dbReference>
<evidence type="ECO:0000313" key="4">
    <source>
        <dbReference type="Proteomes" id="UP000748067"/>
    </source>
</evidence>
<reference evidence="1 4" key="1">
    <citation type="submission" date="2015-01" db="EMBL/GenBank/DDBJ databases">
        <title>Genome Sequence of Pseudomonas antarctica CMS 35.</title>
        <authorList>
            <person name="Voget S."/>
            <person name="Chow J."/>
            <person name="Daniel R."/>
            <person name="Streit W."/>
        </authorList>
    </citation>
    <scope>NUCLEOTIDE SEQUENCE [LARGE SCALE GENOMIC DNA]</scope>
    <source>
        <strain evidence="1 4">CMS 35</strain>
    </source>
</reference>
<dbReference type="EMBL" id="LT629704">
    <property type="protein sequence ID" value="SDN50931.1"/>
    <property type="molecule type" value="Genomic_DNA"/>
</dbReference>
<evidence type="ECO:0000313" key="2">
    <source>
        <dbReference type="EMBL" id="SDN50931.1"/>
    </source>
</evidence>
<accession>A0A1H0BZ18</accession>
<evidence type="ECO:0000313" key="1">
    <source>
        <dbReference type="EMBL" id="KAF2406727.1"/>
    </source>
</evidence>